<dbReference type="AlphaFoldDB" id="A0A091DQX8"/>
<name>A0A091DQX8_FUKDA</name>
<evidence type="ECO:0000313" key="1">
    <source>
        <dbReference type="EMBL" id="KFO34544.1"/>
    </source>
</evidence>
<keyword evidence="2" id="KW-1185">Reference proteome</keyword>
<gene>
    <name evidence="1" type="ORF">H920_04051</name>
</gene>
<organism evidence="1 2">
    <name type="scientific">Fukomys damarensis</name>
    <name type="common">Damaraland mole rat</name>
    <name type="synonym">Cryptomys damarensis</name>
    <dbReference type="NCBI Taxonomy" id="885580"/>
    <lineage>
        <taxon>Eukaryota</taxon>
        <taxon>Metazoa</taxon>
        <taxon>Chordata</taxon>
        <taxon>Craniata</taxon>
        <taxon>Vertebrata</taxon>
        <taxon>Euteleostomi</taxon>
        <taxon>Mammalia</taxon>
        <taxon>Eutheria</taxon>
        <taxon>Euarchontoglires</taxon>
        <taxon>Glires</taxon>
        <taxon>Rodentia</taxon>
        <taxon>Hystricomorpha</taxon>
        <taxon>Bathyergidae</taxon>
        <taxon>Fukomys</taxon>
    </lineage>
</organism>
<dbReference type="EMBL" id="KN121936">
    <property type="protein sequence ID" value="KFO34544.1"/>
    <property type="molecule type" value="Genomic_DNA"/>
</dbReference>
<accession>A0A091DQX8</accession>
<sequence>MAAVVTGVYLPAAYDSQCELRRLLQKTNKAVCGKLGIFKCSSLQVLVTENIQNAGSQAALISKALPCDAQRGLSSAAAVPSSCCLRKKVRKGQVECTDLSPLLLGWLWKTVCVERRLLGYVPVFLILKVGNNMGTHKMHPWKLGKR</sequence>
<proteinExistence type="predicted"/>
<reference evidence="1 2" key="1">
    <citation type="submission" date="2013-11" db="EMBL/GenBank/DDBJ databases">
        <title>The Damaraland mole rat (Fukomys damarensis) genome and evolution of African mole rats.</title>
        <authorList>
            <person name="Gladyshev V.N."/>
            <person name="Fang X."/>
        </authorList>
    </citation>
    <scope>NUCLEOTIDE SEQUENCE [LARGE SCALE GENOMIC DNA]</scope>
    <source>
        <tissue evidence="1">Liver</tissue>
    </source>
</reference>
<evidence type="ECO:0000313" key="2">
    <source>
        <dbReference type="Proteomes" id="UP000028990"/>
    </source>
</evidence>
<protein>
    <submittedName>
        <fullName evidence="1">Uncharacterized protein</fullName>
    </submittedName>
</protein>
<dbReference type="Proteomes" id="UP000028990">
    <property type="component" value="Unassembled WGS sequence"/>
</dbReference>